<keyword evidence="8" id="KW-0472">Membrane</keyword>
<name>A0ABT2YNI2_9GAMM</name>
<protein>
    <recommendedName>
        <fullName evidence="10">Type II secretion system protein GspC N-terminal domain-containing protein</fullName>
    </recommendedName>
</protein>
<evidence type="ECO:0000256" key="5">
    <source>
        <dbReference type="ARBA" id="ARBA00022692"/>
    </source>
</evidence>
<dbReference type="EMBL" id="JAOVZB010000001">
    <property type="protein sequence ID" value="MCV2401451.1"/>
    <property type="molecule type" value="Genomic_DNA"/>
</dbReference>
<feature type="compositionally biased region" description="Polar residues" evidence="9">
    <location>
        <begin position="48"/>
        <end position="61"/>
    </location>
</feature>
<dbReference type="Proteomes" id="UP001209713">
    <property type="component" value="Unassembled WGS sequence"/>
</dbReference>
<evidence type="ECO:0000313" key="12">
    <source>
        <dbReference type="Proteomes" id="UP001209713"/>
    </source>
</evidence>
<accession>A0ABT2YNI2</accession>
<dbReference type="Gene3D" id="2.30.30.830">
    <property type="match status" value="1"/>
</dbReference>
<evidence type="ECO:0000256" key="9">
    <source>
        <dbReference type="SAM" id="MobiDB-lite"/>
    </source>
</evidence>
<evidence type="ECO:0000256" key="6">
    <source>
        <dbReference type="ARBA" id="ARBA00022927"/>
    </source>
</evidence>
<evidence type="ECO:0000313" key="11">
    <source>
        <dbReference type="EMBL" id="MCV2401451.1"/>
    </source>
</evidence>
<keyword evidence="12" id="KW-1185">Reference proteome</keyword>
<keyword evidence="3" id="KW-1003">Cell membrane</keyword>
<evidence type="ECO:0000256" key="3">
    <source>
        <dbReference type="ARBA" id="ARBA00022475"/>
    </source>
</evidence>
<evidence type="ECO:0000256" key="8">
    <source>
        <dbReference type="ARBA" id="ARBA00023136"/>
    </source>
</evidence>
<evidence type="ECO:0000256" key="7">
    <source>
        <dbReference type="ARBA" id="ARBA00022989"/>
    </source>
</evidence>
<sequence>MKLALLKVSIFTIAVGAGSYYVAIDSITPSAPVAAHEPDKKTKRTTHNHTASGNLFGRQSQSHQLMEETSLNISLQGVMTSSIPEQAMAILLIDGREERTVLVSEEFASGVTLSEVRDEFVVIERNGQLEKLSFSSQEEVIFESDTTPSQSIAKTFSALETNHIGQ</sequence>
<dbReference type="InterPro" id="IPR024961">
    <property type="entry name" value="T2SS_GspC_N"/>
</dbReference>
<feature type="region of interest" description="Disordered" evidence="9">
    <location>
        <begin position="32"/>
        <end position="61"/>
    </location>
</feature>
<evidence type="ECO:0000256" key="1">
    <source>
        <dbReference type="ARBA" id="ARBA00004533"/>
    </source>
</evidence>
<dbReference type="RefSeq" id="WP_263528827.1">
    <property type="nucleotide sequence ID" value="NZ_JAOVZB010000001.1"/>
</dbReference>
<keyword evidence="4" id="KW-0997">Cell inner membrane</keyword>
<keyword evidence="2" id="KW-0813">Transport</keyword>
<keyword evidence="5" id="KW-0812">Transmembrane</keyword>
<evidence type="ECO:0000256" key="2">
    <source>
        <dbReference type="ARBA" id="ARBA00022448"/>
    </source>
</evidence>
<organism evidence="11 12">
    <name type="scientific">Marinomonas sargassi</name>
    <dbReference type="NCBI Taxonomy" id="2984494"/>
    <lineage>
        <taxon>Bacteria</taxon>
        <taxon>Pseudomonadati</taxon>
        <taxon>Pseudomonadota</taxon>
        <taxon>Gammaproteobacteria</taxon>
        <taxon>Oceanospirillales</taxon>
        <taxon>Oceanospirillaceae</taxon>
        <taxon>Marinomonas</taxon>
    </lineage>
</organism>
<proteinExistence type="predicted"/>
<gene>
    <name evidence="11" type="ORF">OFY17_01015</name>
</gene>
<evidence type="ECO:0000256" key="4">
    <source>
        <dbReference type="ARBA" id="ARBA00022519"/>
    </source>
</evidence>
<reference evidence="11 12" key="1">
    <citation type="submission" date="2022-10" db="EMBL/GenBank/DDBJ databases">
        <title>Marinomonas transparenta sp. nov. and Marinomonas sargassi sp. nov., isolated from marine alga (Sargassum natans (L.) Gaillon).</title>
        <authorList>
            <person name="Wang Y."/>
        </authorList>
    </citation>
    <scope>NUCLEOTIDE SEQUENCE [LARGE SCALE GENOMIC DNA]</scope>
    <source>
        <strain evidence="11 12">C2222</strain>
    </source>
</reference>
<comment type="caution">
    <text evidence="11">The sequence shown here is derived from an EMBL/GenBank/DDBJ whole genome shotgun (WGS) entry which is preliminary data.</text>
</comment>
<dbReference type="Pfam" id="PF11356">
    <property type="entry name" value="T2SSC"/>
    <property type="match status" value="1"/>
</dbReference>
<comment type="subcellular location">
    <subcellularLocation>
        <location evidence="1">Cell inner membrane</location>
    </subcellularLocation>
</comment>
<evidence type="ECO:0000259" key="10">
    <source>
        <dbReference type="Pfam" id="PF11356"/>
    </source>
</evidence>
<keyword evidence="7" id="KW-1133">Transmembrane helix</keyword>
<feature type="domain" description="Type II secretion system protein GspC N-terminal" evidence="10">
    <location>
        <begin position="29"/>
        <end position="134"/>
    </location>
</feature>
<keyword evidence="6" id="KW-0653">Protein transport</keyword>